<name>A0AAP0KXX1_9MAGN</name>
<dbReference type="AlphaFoldDB" id="A0AAP0KXX1"/>
<organism evidence="1 2">
    <name type="scientific">Stephania yunnanensis</name>
    <dbReference type="NCBI Taxonomy" id="152371"/>
    <lineage>
        <taxon>Eukaryota</taxon>
        <taxon>Viridiplantae</taxon>
        <taxon>Streptophyta</taxon>
        <taxon>Embryophyta</taxon>
        <taxon>Tracheophyta</taxon>
        <taxon>Spermatophyta</taxon>
        <taxon>Magnoliopsida</taxon>
        <taxon>Ranunculales</taxon>
        <taxon>Menispermaceae</taxon>
        <taxon>Menispermoideae</taxon>
        <taxon>Cissampelideae</taxon>
        <taxon>Stephania</taxon>
    </lineage>
</organism>
<proteinExistence type="predicted"/>
<evidence type="ECO:0000313" key="2">
    <source>
        <dbReference type="Proteomes" id="UP001420932"/>
    </source>
</evidence>
<evidence type="ECO:0000313" key="1">
    <source>
        <dbReference type="EMBL" id="KAK9160797.1"/>
    </source>
</evidence>
<protein>
    <submittedName>
        <fullName evidence="1">Uncharacterized protein</fullName>
    </submittedName>
</protein>
<comment type="caution">
    <text evidence="1">The sequence shown here is derived from an EMBL/GenBank/DDBJ whole genome shotgun (WGS) entry which is preliminary data.</text>
</comment>
<keyword evidence="2" id="KW-1185">Reference proteome</keyword>
<dbReference type="EMBL" id="JBBNAF010000003">
    <property type="protein sequence ID" value="KAK9160797.1"/>
    <property type="molecule type" value="Genomic_DNA"/>
</dbReference>
<gene>
    <name evidence="1" type="ORF">Syun_007138</name>
</gene>
<reference evidence="1 2" key="1">
    <citation type="submission" date="2024-01" db="EMBL/GenBank/DDBJ databases">
        <title>Genome assemblies of Stephania.</title>
        <authorList>
            <person name="Yang L."/>
        </authorList>
    </citation>
    <scope>NUCLEOTIDE SEQUENCE [LARGE SCALE GENOMIC DNA]</scope>
    <source>
        <strain evidence="1">YNDBR</strain>
        <tissue evidence="1">Leaf</tissue>
    </source>
</reference>
<sequence>MIESLAMLQGKYGMLQDELSSFQVVIYEGKIERKTFQRKREARQFIKEMWRLLDPEAHLISFKQLMDRVICVKSRVEPLVPLQKKVYLSILKRELPMLLALSILAKHCNVIALLFHFKLKCHLSLYD</sequence>
<dbReference type="Proteomes" id="UP001420932">
    <property type="component" value="Unassembled WGS sequence"/>
</dbReference>
<accession>A0AAP0KXX1</accession>